<keyword evidence="5" id="KW-0206">Cytoskeleton</keyword>
<evidence type="ECO:0000256" key="1">
    <source>
        <dbReference type="ARBA" id="ARBA00004245"/>
    </source>
</evidence>
<comment type="similarity">
    <text evidence="2">Belongs to the TUBGCP family.</text>
</comment>
<comment type="subcellular location">
    <subcellularLocation>
        <location evidence="1">Cytoplasm</location>
        <location evidence="1">Cytoskeleton</location>
    </subcellularLocation>
</comment>
<dbReference type="Gene3D" id="1.20.120.1900">
    <property type="entry name" value="Gamma-tubulin complex, C-terminal domain"/>
    <property type="match status" value="1"/>
</dbReference>
<feature type="compositionally biased region" description="Pro residues" evidence="7">
    <location>
        <begin position="1"/>
        <end position="14"/>
    </location>
</feature>
<feature type="compositionally biased region" description="Basic and acidic residues" evidence="7">
    <location>
        <begin position="212"/>
        <end position="222"/>
    </location>
</feature>
<feature type="region of interest" description="Disordered" evidence="7">
    <location>
        <begin position="196"/>
        <end position="226"/>
    </location>
</feature>
<protein>
    <recommendedName>
        <fullName evidence="12">Spindle pole body component</fullName>
    </recommendedName>
</protein>
<comment type="caution">
    <text evidence="10">The sequence shown here is derived from an EMBL/GenBank/DDBJ whole genome shotgun (WGS) entry which is preliminary data.</text>
</comment>
<dbReference type="InterPro" id="IPR041470">
    <property type="entry name" value="GCP_N"/>
</dbReference>
<dbReference type="InterPro" id="IPR040457">
    <property type="entry name" value="GCP_C"/>
</dbReference>
<dbReference type="GO" id="GO:0051011">
    <property type="term" value="F:microtubule minus-end binding"/>
    <property type="evidence" value="ECO:0007669"/>
    <property type="project" value="TreeGrafter"/>
</dbReference>
<organism evidence="10 11">
    <name type="scientific">Peronospora belbahrii</name>
    <dbReference type="NCBI Taxonomy" id="622444"/>
    <lineage>
        <taxon>Eukaryota</taxon>
        <taxon>Sar</taxon>
        <taxon>Stramenopiles</taxon>
        <taxon>Oomycota</taxon>
        <taxon>Peronosporomycetes</taxon>
        <taxon>Peronosporales</taxon>
        <taxon>Peronosporaceae</taxon>
        <taxon>Peronospora</taxon>
    </lineage>
</organism>
<dbReference type="GO" id="GO:0051225">
    <property type="term" value="P:spindle assembly"/>
    <property type="evidence" value="ECO:0007669"/>
    <property type="project" value="TreeGrafter"/>
</dbReference>
<keyword evidence="6" id="KW-0175">Coiled coil</keyword>
<dbReference type="PANTHER" id="PTHR19302">
    <property type="entry name" value="GAMMA TUBULIN COMPLEX PROTEIN"/>
    <property type="match status" value="1"/>
</dbReference>
<proteinExistence type="inferred from homology"/>
<evidence type="ECO:0000256" key="7">
    <source>
        <dbReference type="SAM" id="MobiDB-lite"/>
    </source>
</evidence>
<dbReference type="GO" id="GO:0051321">
    <property type="term" value="P:meiotic cell cycle"/>
    <property type="evidence" value="ECO:0007669"/>
    <property type="project" value="TreeGrafter"/>
</dbReference>
<feature type="region of interest" description="Disordered" evidence="7">
    <location>
        <begin position="127"/>
        <end position="147"/>
    </location>
</feature>
<dbReference type="Pfam" id="PF17681">
    <property type="entry name" value="GCP_N_terminal"/>
    <property type="match status" value="1"/>
</dbReference>
<evidence type="ECO:0000259" key="9">
    <source>
        <dbReference type="Pfam" id="PF17681"/>
    </source>
</evidence>
<evidence type="ECO:0008006" key="12">
    <source>
        <dbReference type="Google" id="ProtNLM"/>
    </source>
</evidence>
<dbReference type="GO" id="GO:0000278">
    <property type="term" value="P:mitotic cell cycle"/>
    <property type="evidence" value="ECO:0007669"/>
    <property type="project" value="TreeGrafter"/>
</dbReference>
<dbReference type="GO" id="GO:0043015">
    <property type="term" value="F:gamma-tubulin binding"/>
    <property type="evidence" value="ECO:0007669"/>
    <property type="project" value="InterPro"/>
</dbReference>
<dbReference type="GO" id="GO:0000930">
    <property type="term" value="C:gamma-tubulin complex"/>
    <property type="evidence" value="ECO:0007669"/>
    <property type="project" value="TreeGrafter"/>
</dbReference>
<accession>A0AAU9KKF3</accession>
<dbReference type="GO" id="GO:0031122">
    <property type="term" value="P:cytoplasmic microtubule organization"/>
    <property type="evidence" value="ECO:0007669"/>
    <property type="project" value="TreeGrafter"/>
</dbReference>
<evidence type="ECO:0000259" key="8">
    <source>
        <dbReference type="Pfam" id="PF04130"/>
    </source>
</evidence>
<reference evidence="10" key="1">
    <citation type="submission" date="2021-11" db="EMBL/GenBank/DDBJ databases">
        <authorList>
            <person name="Islam A."/>
            <person name="Islam S."/>
            <person name="Flora M.S."/>
            <person name="Rahman M."/>
            <person name="Ziaur R.M."/>
            <person name="Epstein J.H."/>
            <person name="Hassan M."/>
            <person name="Klassen M."/>
            <person name="Woodard K."/>
            <person name="Webb A."/>
            <person name="Webby R.J."/>
            <person name="El Zowalaty M.E."/>
        </authorList>
    </citation>
    <scope>NUCLEOTIDE SEQUENCE</scope>
    <source>
        <strain evidence="10">Pbs3</strain>
    </source>
</reference>
<dbReference type="GO" id="GO:0007020">
    <property type="term" value="P:microtubule nucleation"/>
    <property type="evidence" value="ECO:0007669"/>
    <property type="project" value="InterPro"/>
</dbReference>
<name>A0AAU9KKF3_9STRA</name>
<feature type="domain" description="Gamma tubulin complex component protein N-terminal" evidence="9">
    <location>
        <begin position="508"/>
        <end position="806"/>
    </location>
</feature>
<evidence type="ECO:0000313" key="11">
    <source>
        <dbReference type="Proteomes" id="UP001160483"/>
    </source>
</evidence>
<dbReference type="AlphaFoldDB" id="A0AAU9KKF3"/>
<evidence type="ECO:0000256" key="4">
    <source>
        <dbReference type="ARBA" id="ARBA00022701"/>
    </source>
</evidence>
<dbReference type="Pfam" id="PF04130">
    <property type="entry name" value="GCP_C_terminal"/>
    <property type="match status" value="1"/>
</dbReference>
<evidence type="ECO:0000313" key="10">
    <source>
        <dbReference type="EMBL" id="CAH0473780.1"/>
    </source>
</evidence>
<dbReference type="EMBL" id="CAKKTJ010000086">
    <property type="protein sequence ID" value="CAH0473780.1"/>
    <property type="molecule type" value="Genomic_DNA"/>
</dbReference>
<feature type="coiled-coil region" evidence="6">
    <location>
        <begin position="1083"/>
        <end position="1110"/>
    </location>
</feature>
<evidence type="ECO:0000256" key="3">
    <source>
        <dbReference type="ARBA" id="ARBA00022490"/>
    </source>
</evidence>
<dbReference type="PANTHER" id="PTHR19302:SF13">
    <property type="entry name" value="GAMMA-TUBULIN COMPLEX COMPONENT 2"/>
    <property type="match status" value="1"/>
</dbReference>
<feature type="region of interest" description="Disordered" evidence="7">
    <location>
        <begin position="1"/>
        <end position="43"/>
    </location>
</feature>
<dbReference type="InterPro" id="IPR007259">
    <property type="entry name" value="GCP"/>
</dbReference>
<sequence>MRQDEAPPPPPPPDVSSNSRRRSVSHQSVVHMPINTRDDTDNDRHYSSLLYSDMHPTSVSSSYSSSMARKVATLATTKDDDPLSPRTRLEMEKQRQHLIQGLNISDGQTSNTTPTNHSGISSFYSVSNSTDGHEIAHSGKTHKDRQTQHVDSIYMSPQRAMLSRVDGLLGSKSRHNVSSAPGPPYASNVAATHSINSIDSISKRPPSSVRISHREREEKQREPSSCGAAILYNSPIRLRLSSRQCLKISATTSNTVNLPPRPTGTSTGGSGSDGIACTTRQSSTVQIDVSGDGLDGDDDQIFVLQNTTLRSDCGEVRYSDIVSLYCVGGSCRGQFLSANAATRTLTTKKGPVIFNSEKWIIANPMAEGHERYAGSDKNAYASTDTASKLWRQSKTIATSDNIMLKMNNADLYISVHPHQYGHDDISDASSTTVVLSKENDGINDTMQVWKITKSNLPYDPEWNRERPYLTGEALVLPQAKRCHAADDGDFSLPPLSTYPPSVQEFTVVEDLLYVFLGVEGRYIKLATTETRDADVSKCTRTFKFELDQPGMDPSLLTLASRCLCLGEFYLKLTLYVEQFSRYEYGQVNHALCAALKTLIKEYKIMVGQLEHQTRSSDSLSFSIQKLWYNVQPSLRTLEMLSVLVDACHKAIGGGSLLTEIQRIMSSLAGDSNARKVFSFLMERASVPYLKMVERWIYHGDLVDPYDEFMIRRDDQVSKEDVQDNPYSTYWQSRYTIRASQVPLFLSRVAPKILTAGKYLNVFRTCNRQVDCPFAGEINFSASESVYEELIDKAHRFASKMLLELFVCESDLQNRLISLKHYFLMDQGDFFVDFMDIAEEELKLRADKLSLSRLESLLHLSLQTSTCSSDPYKDDLQCFLSPHNLISHMEAIHQRAQKGPGDSLTTFESSSIGHPGYKVIDALTLDYNVKWPLSLVISCGALTKYQMIFRHIFFCKHVERQLCDAWLNHQATKELSLRSALGPSFCLRQRMLHFQQNFVYYMMFEVISPRWHDFQQQLATVGTVDDILEFQGEFLDICLKECLLTDPDLLRVLTRLMMVCMTFANSIESFTRPYFLDEETIKVERDAERDRRAEKKAREEAEIALASYQRQKGTFGGKKKGHVLRRCQSSQANLRRTRIKKLSDDVKRALTEREGDEENLFVRTTKDLENRFDSLLGEFMQQLLRRSLLQQNSHLSNLCTRLDYNGFYTK</sequence>
<gene>
    <name evidence="10" type="ORF">PBS003_LOCUS656</name>
</gene>
<dbReference type="InterPro" id="IPR042241">
    <property type="entry name" value="GCP_C_sf"/>
</dbReference>
<dbReference type="Proteomes" id="UP001160483">
    <property type="component" value="Unassembled WGS sequence"/>
</dbReference>
<evidence type="ECO:0000256" key="5">
    <source>
        <dbReference type="ARBA" id="ARBA00023212"/>
    </source>
</evidence>
<feature type="region of interest" description="Disordered" evidence="7">
    <location>
        <begin position="253"/>
        <end position="275"/>
    </location>
</feature>
<feature type="domain" description="Gamma tubulin complex component C-terminal" evidence="8">
    <location>
        <begin position="811"/>
        <end position="1207"/>
    </location>
</feature>
<evidence type="ECO:0000256" key="2">
    <source>
        <dbReference type="ARBA" id="ARBA00010337"/>
    </source>
</evidence>
<keyword evidence="4" id="KW-0493">Microtubule</keyword>
<dbReference type="GO" id="GO:0005874">
    <property type="term" value="C:microtubule"/>
    <property type="evidence" value="ECO:0007669"/>
    <property type="project" value="UniProtKB-KW"/>
</dbReference>
<evidence type="ECO:0000256" key="6">
    <source>
        <dbReference type="SAM" id="Coils"/>
    </source>
</evidence>
<keyword evidence="3" id="KW-0963">Cytoplasm</keyword>
<dbReference type="GO" id="GO:0000922">
    <property type="term" value="C:spindle pole"/>
    <property type="evidence" value="ECO:0007669"/>
    <property type="project" value="InterPro"/>
</dbReference>